<dbReference type="InterPro" id="IPR016030">
    <property type="entry name" value="CblAdoTrfase-like"/>
</dbReference>
<evidence type="ECO:0000256" key="2">
    <source>
        <dbReference type="ARBA" id="ARBA00022741"/>
    </source>
</evidence>
<keyword evidence="1 4" id="KW-0808">Transferase</keyword>
<evidence type="ECO:0000256" key="1">
    <source>
        <dbReference type="ARBA" id="ARBA00022679"/>
    </source>
</evidence>
<comment type="pathway">
    <text evidence="4">Cofactor biosynthesis; adenosylcobalamin biosynthesis; adenosylcobalamin from cob(II)yrinate a,c-diamide: step 2/7.</text>
</comment>
<dbReference type="Pfam" id="PF01923">
    <property type="entry name" value="Cob_adeno_trans"/>
    <property type="match status" value="1"/>
</dbReference>
<dbReference type="InterPro" id="IPR036451">
    <property type="entry name" value="CblAdoTrfase-like_sf"/>
</dbReference>
<feature type="domain" description="Cobalamin adenosyltransferase-like" evidence="6">
    <location>
        <begin position="8"/>
        <end position="168"/>
    </location>
</feature>
<comment type="similarity">
    <text evidence="4">Belongs to the Cob(I)alamin adenosyltransferase family.</text>
</comment>
<evidence type="ECO:0000256" key="4">
    <source>
        <dbReference type="RuleBase" id="RU366026"/>
    </source>
</evidence>
<dbReference type="PANTHER" id="PTHR12213:SF0">
    <property type="entry name" value="CORRINOID ADENOSYLTRANSFERASE MMAB"/>
    <property type="match status" value="1"/>
</dbReference>
<proteinExistence type="inferred from homology"/>
<reference evidence="8" key="1">
    <citation type="journal article" date="2019" name="Int. J. Syst. Evol. Microbiol.">
        <title>The Global Catalogue of Microorganisms (GCM) 10K type strain sequencing project: providing services to taxonomists for standard genome sequencing and annotation.</title>
        <authorList>
            <consortium name="The Broad Institute Genomics Platform"/>
            <consortium name="The Broad Institute Genome Sequencing Center for Infectious Disease"/>
            <person name="Wu L."/>
            <person name="Ma J."/>
        </authorList>
    </citation>
    <scope>NUCLEOTIDE SEQUENCE [LARGE SCALE GENOMIC DNA]</scope>
    <source>
        <strain evidence="8">CGMCC 1.15341</strain>
    </source>
</reference>
<evidence type="ECO:0000313" key="7">
    <source>
        <dbReference type="EMBL" id="GGB83437.1"/>
    </source>
</evidence>
<dbReference type="Proteomes" id="UP000629025">
    <property type="component" value="Unassembled WGS sequence"/>
</dbReference>
<comment type="caution">
    <text evidence="7">The sequence shown here is derived from an EMBL/GenBank/DDBJ whole genome shotgun (WGS) entry which is preliminary data.</text>
</comment>
<organism evidence="7 8">
    <name type="scientific">Marinobacterium zhoushanense</name>
    <dbReference type="NCBI Taxonomy" id="1679163"/>
    <lineage>
        <taxon>Bacteria</taxon>
        <taxon>Pseudomonadati</taxon>
        <taxon>Pseudomonadota</taxon>
        <taxon>Gammaproteobacteria</taxon>
        <taxon>Oceanospirillales</taxon>
        <taxon>Oceanospirillaceae</taxon>
        <taxon>Marinobacterium</taxon>
    </lineage>
</organism>
<evidence type="ECO:0000259" key="6">
    <source>
        <dbReference type="Pfam" id="PF01923"/>
    </source>
</evidence>
<dbReference type="EMBL" id="BMIJ01000001">
    <property type="protein sequence ID" value="GGB83437.1"/>
    <property type="molecule type" value="Genomic_DNA"/>
</dbReference>
<dbReference type="NCBIfam" id="TIGR00636">
    <property type="entry name" value="PduO_Nterm"/>
    <property type="match status" value="1"/>
</dbReference>
<keyword evidence="8" id="KW-1185">Reference proteome</keyword>
<evidence type="ECO:0000256" key="5">
    <source>
        <dbReference type="SAM" id="MobiDB-lite"/>
    </source>
</evidence>
<dbReference type="PANTHER" id="PTHR12213">
    <property type="entry name" value="CORRINOID ADENOSYLTRANSFERASE"/>
    <property type="match status" value="1"/>
</dbReference>
<keyword evidence="3 4" id="KW-0067">ATP-binding</keyword>
<evidence type="ECO:0000313" key="8">
    <source>
        <dbReference type="Proteomes" id="UP000629025"/>
    </source>
</evidence>
<name>A0ABQ1K0P9_9GAMM</name>
<accession>A0ABQ1K0P9</accession>
<feature type="region of interest" description="Disordered" evidence="5">
    <location>
        <begin position="179"/>
        <end position="204"/>
    </location>
</feature>
<protein>
    <recommendedName>
        <fullName evidence="4">Corrinoid adenosyltransferase</fullName>
        <ecNumber evidence="4">2.5.1.17</ecNumber>
    </recommendedName>
    <alternativeName>
        <fullName evidence="4">Cob(II)alamin adenosyltransferase</fullName>
    </alternativeName>
    <alternativeName>
        <fullName evidence="4">Cob(II)yrinic acid a,c-diamide adenosyltransferase</fullName>
    </alternativeName>
    <alternativeName>
        <fullName evidence="4">Cobinamide/cobalamin adenosyltransferase</fullName>
    </alternativeName>
</protein>
<dbReference type="SUPFAM" id="SSF89028">
    <property type="entry name" value="Cobalamin adenosyltransferase-like"/>
    <property type="match status" value="1"/>
</dbReference>
<dbReference type="Gene3D" id="1.20.1200.10">
    <property type="entry name" value="Cobalamin adenosyltransferase-like"/>
    <property type="match status" value="1"/>
</dbReference>
<sequence>MGNRLTRLYTRRGDKGTTGLANGNRVAKTHPRIEALGEVDELNSLIGLLLADLPEGDALQPALLKIQNELFDLGGELAVADPHYTVIDAAVLEALEEQLDLLNETLPPLKEFILPGGNRPAAEAHLARSVCRRAERRMVELAASETVNPLSIAYLNRLSDLLFVYARLLARRNDGSEVLWQPRGRQTQSTSKSTTTDEDPTAQP</sequence>
<comment type="catalytic activity">
    <reaction evidence="4">
        <text>2 cob(II)alamin + reduced [electron-transfer flavoprotein] + 2 ATP = 2 adenosylcob(III)alamin + 2 triphosphate + oxidized [electron-transfer flavoprotein] + 3 H(+)</text>
        <dbReference type="Rhea" id="RHEA:28671"/>
        <dbReference type="Rhea" id="RHEA-COMP:10685"/>
        <dbReference type="Rhea" id="RHEA-COMP:10686"/>
        <dbReference type="ChEBI" id="CHEBI:15378"/>
        <dbReference type="ChEBI" id="CHEBI:16304"/>
        <dbReference type="ChEBI" id="CHEBI:18036"/>
        <dbReference type="ChEBI" id="CHEBI:18408"/>
        <dbReference type="ChEBI" id="CHEBI:30616"/>
        <dbReference type="ChEBI" id="CHEBI:57692"/>
        <dbReference type="ChEBI" id="CHEBI:58307"/>
        <dbReference type="EC" id="2.5.1.17"/>
    </reaction>
</comment>
<dbReference type="InterPro" id="IPR029499">
    <property type="entry name" value="PduO-typ"/>
</dbReference>
<dbReference type="EC" id="2.5.1.17" evidence="4"/>
<dbReference type="RefSeq" id="WP_188745660.1">
    <property type="nucleotide sequence ID" value="NZ_BMIJ01000001.1"/>
</dbReference>
<evidence type="ECO:0000256" key="3">
    <source>
        <dbReference type="ARBA" id="ARBA00022840"/>
    </source>
</evidence>
<comment type="catalytic activity">
    <reaction evidence="4">
        <text>2 cob(II)yrinate a,c diamide + reduced [electron-transfer flavoprotein] + 2 ATP = 2 adenosylcob(III)yrinate a,c-diamide + 2 triphosphate + oxidized [electron-transfer flavoprotein] + 3 H(+)</text>
        <dbReference type="Rhea" id="RHEA:11528"/>
        <dbReference type="Rhea" id="RHEA-COMP:10685"/>
        <dbReference type="Rhea" id="RHEA-COMP:10686"/>
        <dbReference type="ChEBI" id="CHEBI:15378"/>
        <dbReference type="ChEBI" id="CHEBI:18036"/>
        <dbReference type="ChEBI" id="CHEBI:30616"/>
        <dbReference type="ChEBI" id="CHEBI:57692"/>
        <dbReference type="ChEBI" id="CHEBI:58307"/>
        <dbReference type="ChEBI" id="CHEBI:58503"/>
        <dbReference type="ChEBI" id="CHEBI:58537"/>
        <dbReference type="EC" id="2.5.1.17"/>
    </reaction>
</comment>
<keyword evidence="4" id="KW-0169">Cobalamin biosynthesis</keyword>
<gene>
    <name evidence="7" type="ORF">GCM10011352_06600</name>
</gene>
<keyword evidence="2 4" id="KW-0547">Nucleotide-binding</keyword>